<dbReference type="EMBL" id="MTYJ01000070">
    <property type="protein sequence ID" value="OQV16809.1"/>
    <property type="molecule type" value="Genomic_DNA"/>
</dbReference>
<evidence type="ECO:0000256" key="3">
    <source>
        <dbReference type="ARBA" id="ARBA00022989"/>
    </source>
</evidence>
<evidence type="ECO:0000313" key="8">
    <source>
        <dbReference type="EMBL" id="OQV16809.1"/>
    </source>
</evidence>
<reference evidence="9" key="1">
    <citation type="submission" date="2017-01" db="EMBL/GenBank/DDBJ databases">
        <title>Comparative genomics of anhydrobiosis in the tardigrade Hypsibius dujardini.</title>
        <authorList>
            <person name="Yoshida Y."/>
            <person name="Koutsovoulos G."/>
            <person name="Laetsch D."/>
            <person name="Stevens L."/>
            <person name="Kumar S."/>
            <person name="Horikawa D."/>
            <person name="Ishino K."/>
            <person name="Komine S."/>
            <person name="Tomita M."/>
            <person name="Blaxter M."/>
            <person name="Arakawa K."/>
        </authorList>
    </citation>
    <scope>NUCLEOTIDE SEQUENCE [LARGE SCALE GENOMIC DNA]</scope>
    <source>
        <strain evidence="9">Z151</strain>
    </source>
</reference>
<evidence type="ECO:0000256" key="4">
    <source>
        <dbReference type="ARBA" id="ARBA00023136"/>
    </source>
</evidence>
<evidence type="ECO:0000259" key="7">
    <source>
        <dbReference type="Pfam" id="PF00916"/>
    </source>
</evidence>
<feature type="region of interest" description="Disordered" evidence="5">
    <location>
        <begin position="1"/>
        <end position="136"/>
    </location>
</feature>
<dbReference type="Pfam" id="PF00916">
    <property type="entry name" value="Sulfate_transp"/>
    <property type="match status" value="1"/>
</dbReference>
<dbReference type="InterPro" id="IPR001902">
    <property type="entry name" value="SLC26A/SulP_fam"/>
</dbReference>
<dbReference type="InterPro" id="IPR011547">
    <property type="entry name" value="SLC26A/SulP_dom"/>
</dbReference>
<dbReference type="OrthoDB" id="288203at2759"/>
<proteinExistence type="predicted"/>
<comment type="caution">
    <text evidence="8">The sequence shown here is derived from an EMBL/GenBank/DDBJ whole genome shotgun (WGS) entry which is preliminary data.</text>
</comment>
<evidence type="ECO:0000256" key="5">
    <source>
        <dbReference type="SAM" id="MobiDB-lite"/>
    </source>
</evidence>
<feature type="compositionally biased region" description="Basic and acidic residues" evidence="5">
    <location>
        <begin position="99"/>
        <end position="110"/>
    </location>
</feature>
<feature type="compositionally biased region" description="Basic and acidic residues" evidence="5">
    <location>
        <begin position="37"/>
        <end position="50"/>
    </location>
</feature>
<feature type="transmembrane region" description="Helical" evidence="6">
    <location>
        <begin position="481"/>
        <end position="501"/>
    </location>
</feature>
<protein>
    <submittedName>
        <fullName evidence="8">Pendrin</fullName>
    </submittedName>
</protein>
<keyword evidence="4 6" id="KW-0472">Membrane</keyword>
<dbReference type="GO" id="GO:0016020">
    <property type="term" value="C:membrane"/>
    <property type="evidence" value="ECO:0007669"/>
    <property type="project" value="UniProtKB-SubCell"/>
</dbReference>
<dbReference type="Proteomes" id="UP000192578">
    <property type="component" value="Unassembled WGS sequence"/>
</dbReference>
<accession>A0A1W0WNQ8</accession>
<feature type="compositionally biased region" description="Basic and acidic residues" evidence="5">
    <location>
        <begin position="71"/>
        <end position="86"/>
    </location>
</feature>
<dbReference type="GO" id="GO:0055085">
    <property type="term" value="P:transmembrane transport"/>
    <property type="evidence" value="ECO:0007669"/>
    <property type="project" value="InterPro"/>
</dbReference>
<comment type="subcellular location">
    <subcellularLocation>
        <location evidence="1">Membrane</location>
        <topology evidence="1">Multi-pass membrane protein</topology>
    </subcellularLocation>
</comment>
<feature type="non-terminal residue" evidence="8">
    <location>
        <position position="609"/>
    </location>
</feature>
<evidence type="ECO:0000256" key="1">
    <source>
        <dbReference type="ARBA" id="ARBA00004141"/>
    </source>
</evidence>
<dbReference type="AlphaFoldDB" id="A0A1W0WNQ8"/>
<organism evidence="8 9">
    <name type="scientific">Hypsibius exemplaris</name>
    <name type="common">Freshwater tardigrade</name>
    <dbReference type="NCBI Taxonomy" id="2072580"/>
    <lineage>
        <taxon>Eukaryota</taxon>
        <taxon>Metazoa</taxon>
        <taxon>Ecdysozoa</taxon>
        <taxon>Tardigrada</taxon>
        <taxon>Eutardigrada</taxon>
        <taxon>Parachela</taxon>
        <taxon>Hypsibioidea</taxon>
        <taxon>Hypsibiidae</taxon>
        <taxon>Hypsibius</taxon>
    </lineage>
</organism>
<feature type="compositionally biased region" description="Basic and acidic residues" evidence="5">
    <location>
        <begin position="126"/>
        <end position="136"/>
    </location>
</feature>
<evidence type="ECO:0000313" key="9">
    <source>
        <dbReference type="Proteomes" id="UP000192578"/>
    </source>
</evidence>
<feature type="transmembrane region" description="Helical" evidence="6">
    <location>
        <begin position="580"/>
        <end position="598"/>
    </location>
</feature>
<name>A0A1W0WNQ8_HYPEX</name>
<keyword evidence="3 6" id="KW-1133">Transmembrane helix</keyword>
<feature type="domain" description="SLC26A/SulP transporter" evidence="7">
    <location>
        <begin position="301"/>
        <end position="609"/>
    </location>
</feature>
<dbReference type="PANTHER" id="PTHR11814">
    <property type="entry name" value="SULFATE TRANSPORTER"/>
    <property type="match status" value="1"/>
</dbReference>
<sequence>MPSDGGSETDGQRRTGYRATEGQRPTVYKGRPIASQKQKDKDGRDAERRRVRDRRTKTDGIPSDGGSETDGVQRETDNKPGTEGQRRTGMPSDGGLETDGQRRTEYRATEGQRPTVYKGRPIASQKRKDKDGRDAERRRNILDSLGCTLPALLGQNPVGGSTSRAENFNHNTFCTHGSEMPNQDSKDTAKLSKNVLFTVEDTTVPEPKSPTPDLQADRRDLRLQVSRFVYNQPRFDEAYGLCEPGPPLTPWENLKRMARKSFRRKSAKMKCSPRSTYRSLVHWFPILDWLPKYEWRKNAVSDIATGITIGFLNTPQGVAYAILGMAPAVTGLYVSFFPLLVYIVMATSRQCSLGTDSITSMMTSKIVHQFALKPTGNLTNDSALLSRLGLPYTAVEWSQVQVGTAVALMVGIWQLAFGLLGAGGLVVYFSDQLVQGFTCGAAVHVFSSQLKSVFGVKGMQDHFGVLKTWINFFQVIKTTHIPTMITAFIAIIFLVLVKFGLNTSRRVMRVIRVPLPAELFVVIFGTLISAQVGLETNYGVSIIKHIPNGFPMPSTPTFAHMYNTTNPEDGFPTSLLSDTFAIAVVSLCLSITLALLFANQHGYAIDPNQ</sequence>
<keyword evidence="9" id="KW-1185">Reference proteome</keyword>
<feature type="transmembrane region" description="Helical" evidence="6">
    <location>
        <begin position="513"/>
        <end position="534"/>
    </location>
</feature>
<evidence type="ECO:0000256" key="6">
    <source>
        <dbReference type="SAM" id="Phobius"/>
    </source>
</evidence>
<evidence type="ECO:0000256" key="2">
    <source>
        <dbReference type="ARBA" id="ARBA00022692"/>
    </source>
</evidence>
<feature type="transmembrane region" description="Helical" evidence="6">
    <location>
        <begin position="406"/>
        <end position="429"/>
    </location>
</feature>
<feature type="transmembrane region" description="Helical" evidence="6">
    <location>
        <begin position="318"/>
        <end position="344"/>
    </location>
</feature>
<gene>
    <name evidence="8" type="ORF">BV898_09163</name>
</gene>
<keyword evidence="2 6" id="KW-0812">Transmembrane</keyword>